<dbReference type="EMBL" id="BAAAPZ010000004">
    <property type="protein sequence ID" value="GAA2094543.1"/>
    <property type="molecule type" value="Genomic_DNA"/>
</dbReference>
<dbReference type="NCBIfam" id="TIGR02165">
    <property type="entry name" value="cas5_6_GSU0054"/>
    <property type="match status" value="1"/>
</dbReference>
<dbReference type="Proteomes" id="UP001500984">
    <property type="component" value="Unassembled WGS sequence"/>
</dbReference>
<protein>
    <recommendedName>
        <fullName evidence="3">Type I-U CRISPR-associated protein Cas5/Cas6</fullName>
    </recommendedName>
</protein>
<dbReference type="InterPro" id="IPR019089">
    <property type="entry name" value="Cas_GSU0054"/>
</dbReference>
<keyword evidence="2" id="KW-1185">Reference proteome</keyword>
<organism evidence="1 2">
    <name type="scientific">Brevibacterium salitolerans</name>
    <dbReference type="NCBI Taxonomy" id="1403566"/>
    <lineage>
        <taxon>Bacteria</taxon>
        <taxon>Bacillati</taxon>
        <taxon>Actinomycetota</taxon>
        <taxon>Actinomycetes</taxon>
        <taxon>Micrococcales</taxon>
        <taxon>Brevibacteriaceae</taxon>
        <taxon>Brevibacterium</taxon>
    </lineage>
</organism>
<sequence>MAIAVTVRLLRPAFHGLDSQGQAQWPPAPVRLLGALKAGAHALGDSQTAKRAHTALARIAGSPPPVIHTPEAKDLRIPGTYTDRTWLPEKLTSAHGSKPEQYLGLEAFGLDSKNRDLKPQGAMALAGHVIDVHVDVDLSSDEIEALDAAAALVPYFGRSQDHAMLQVRPVERGSTPSSSCVSWYPREDAAGQTRGWQPNTIEWMDENYTRVFGEDPALRVLPPLAAVAYTRSLTYHRVRVRKGSMTVIPLETSIEQHRVQKLFLEMSRLMPSGWHVFPLTVSGHAAADGRLVGVGLLGPEGHDWAQSPAQLVLEAVANANLPSGRSVRLSGAHEPSTWENPSRRWISTTPLRGFPDARVLSHVLAEEIAARYGSASVVLDAQASPVRAQDHRWSSEGLTDGFGQWWVTIETADEIEGPLMLGASTDRGFGMFRPIDSAARSQS</sequence>
<evidence type="ECO:0008006" key="3">
    <source>
        <dbReference type="Google" id="ProtNLM"/>
    </source>
</evidence>
<dbReference type="RefSeq" id="WP_344336498.1">
    <property type="nucleotide sequence ID" value="NZ_BAAAPZ010000004.1"/>
</dbReference>
<gene>
    <name evidence="1" type="ORF">GCM10009823_13610</name>
</gene>
<reference evidence="1 2" key="1">
    <citation type="journal article" date="2019" name="Int. J. Syst. Evol. Microbiol.">
        <title>The Global Catalogue of Microorganisms (GCM) 10K type strain sequencing project: providing services to taxonomists for standard genome sequencing and annotation.</title>
        <authorList>
            <consortium name="The Broad Institute Genomics Platform"/>
            <consortium name="The Broad Institute Genome Sequencing Center for Infectious Disease"/>
            <person name="Wu L."/>
            <person name="Ma J."/>
        </authorList>
    </citation>
    <scope>NUCLEOTIDE SEQUENCE [LARGE SCALE GENOMIC DNA]</scope>
    <source>
        <strain evidence="1 2">JCM 15900</strain>
    </source>
</reference>
<proteinExistence type="predicted"/>
<accession>A0ABN2WKT9</accession>
<evidence type="ECO:0000313" key="1">
    <source>
        <dbReference type="EMBL" id="GAA2094543.1"/>
    </source>
</evidence>
<comment type="caution">
    <text evidence="1">The sequence shown here is derived from an EMBL/GenBank/DDBJ whole genome shotgun (WGS) entry which is preliminary data.</text>
</comment>
<name>A0ABN2WKT9_9MICO</name>
<evidence type="ECO:0000313" key="2">
    <source>
        <dbReference type="Proteomes" id="UP001500984"/>
    </source>
</evidence>